<evidence type="ECO:0000313" key="3">
    <source>
        <dbReference type="Proteomes" id="UP001596106"/>
    </source>
</evidence>
<keyword evidence="1" id="KW-0472">Membrane</keyword>
<reference evidence="3" key="1">
    <citation type="journal article" date="2019" name="Int. J. Syst. Evol. Microbiol.">
        <title>The Global Catalogue of Microorganisms (GCM) 10K type strain sequencing project: providing services to taxonomists for standard genome sequencing and annotation.</title>
        <authorList>
            <consortium name="The Broad Institute Genomics Platform"/>
            <consortium name="The Broad Institute Genome Sequencing Center for Infectious Disease"/>
            <person name="Wu L."/>
            <person name="Ma J."/>
        </authorList>
    </citation>
    <scope>NUCLEOTIDE SEQUENCE [LARGE SCALE GENOMIC DNA]</scope>
    <source>
        <strain evidence="3">CCUG 55250</strain>
    </source>
</reference>
<dbReference type="Proteomes" id="UP001596106">
    <property type="component" value="Unassembled WGS sequence"/>
</dbReference>
<gene>
    <name evidence="2" type="ORF">ACFPMF_15805</name>
</gene>
<keyword evidence="1" id="KW-1133">Transmembrane helix</keyword>
<proteinExistence type="predicted"/>
<feature type="transmembrane region" description="Helical" evidence="1">
    <location>
        <begin position="126"/>
        <end position="150"/>
    </location>
</feature>
<dbReference type="RefSeq" id="WP_379846809.1">
    <property type="nucleotide sequence ID" value="NZ_JBHSMA010000004.1"/>
</dbReference>
<comment type="caution">
    <text evidence="2">The sequence shown here is derived from an EMBL/GenBank/DDBJ whole genome shotgun (WGS) entry which is preliminary data.</text>
</comment>
<accession>A0ABW0IF88</accession>
<keyword evidence="1" id="KW-0812">Transmembrane</keyword>
<protein>
    <submittedName>
        <fullName evidence="2">Uncharacterized protein</fullName>
    </submittedName>
</protein>
<evidence type="ECO:0000313" key="2">
    <source>
        <dbReference type="EMBL" id="MFC5410787.1"/>
    </source>
</evidence>
<dbReference type="EMBL" id="JBHSMA010000004">
    <property type="protein sequence ID" value="MFC5410787.1"/>
    <property type="molecule type" value="Genomic_DNA"/>
</dbReference>
<feature type="transmembrane region" description="Helical" evidence="1">
    <location>
        <begin position="156"/>
        <end position="174"/>
    </location>
</feature>
<keyword evidence="3" id="KW-1185">Reference proteome</keyword>
<organism evidence="2 3">
    <name type="scientific">Larkinella bovis</name>
    <dbReference type="NCBI Taxonomy" id="683041"/>
    <lineage>
        <taxon>Bacteria</taxon>
        <taxon>Pseudomonadati</taxon>
        <taxon>Bacteroidota</taxon>
        <taxon>Cytophagia</taxon>
        <taxon>Cytophagales</taxon>
        <taxon>Spirosomataceae</taxon>
        <taxon>Larkinella</taxon>
    </lineage>
</organism>
<evidence type="ECO:0000256" key="1">
    <source>
        <dbReference type="SAM" id="Phobius"/>
    </source>
</evidence>
<name>A0ABW0IF88_9BACT</name>
<sequence>MLYYTDSFNNKIGNIIEKFEEIKNKEKDTIRKNKINEILNNLNIYNNTVSLNIANKDVFFKFSRNSIEQFVKSIAFFANIPLQDINEKSYYKQLGHMEVYSKKLIVFEEANYEKLSILKTNDKVTLTWKFFCFIAIMILLLNFLIVSTVLSVEFKIYISLLHILMILGVAFYFLKKISREEDLQIKLKILEYLINYPSQSSKHQDKIMEFLLSELKDDERINQEYDGFQKYIKEK</sequence>